<dbReference type="InterPro" id="IPR022742">
    <property type="entry name" value="Hydrolase_4"/>
</dbReference>
<evidence type="ECO:0000313" key="2">
    <source>
        <dbReference type="EMBL" id="HIU44851.1"/>
    </source>
</evidence>
<organism evidence="2 3">
    <name type="scientific">Candidatus Alloenteromonas pullicola</name>
    <dbReference type="NCBI Taxonomy" id="2840784"/>
    <lineage>
        <taxon>Bacteria</taxon>
        <taxon>Bacillati</taxon>
        <taxon>Bacillota</taxon>
        <taxon>Bacillota incertae sedis</taxon>
        <taxon>Candidatus Alloenteromonas</taxon>
    </lineage>
</organism>
<comment type="caution">
    <text evidence="2">The sequence shown here is derived from an EMBL/GenBank/DDBJ whole genome shotgun (WGS) entry which is preliminary data.</text>
</comment>
<reference evidence="2" key="2">
    <citation type="journal article" date="2021" name="PeerJ">
        <title>Extensive microbial diversity within the chicken gut microbiome revealed by metagenomics and culture.</title>
        <authorList>
            <person name="Gilroy R."/>
            <person name="Ravi A."/>
            <person name="Getino M."/>
            <person name="Pursley I."/>
            <person name="Horton D.L."/>
            <person name="Alikhan N.F."/>
            <person name="Baker D."/>
            <person name="Gharbi K."/>
            <person name="Hall N."/>
            <person name="Watson M."/>
            <person name="Adriaenssens E.M."/>
            <person name="Foster-Nyarko E."/>
            <person name="Jarju S."/>
            <person name="Secka A."/>
            <person name="Antonio M."/>
            <person name="Oren A."/>
            <person name="Chaudhuri R.R."/>
            <person name="La Ragione R."/>
            <person name="Hildebrand F."/>
            <person name="Pallen M.J."/>
        </authorList>
    </citation>
    <scope>NUCLEOTIDE SEQUENCE</scope>
    <source>
        <strain evidence="2">ChiGjej1B1-22543</strain>
    </source>
</reference>
<reference evidence="2" key="1">
    <citation type="submission" date="2020-10" db="EMBL/GenBank/DDBJ databases">
        <authorList>
            <person name="Gilroy R."/>
        </authorList>
    </citation>
    <scope>NUCLEOTIDE SEQUENCE</scope>
    <source>
        <strain evidence="2">ChiGjej1B1-22543</strain>
    </source>
</reference>
<accession>A0A9D1LMZ9</accession>
<sequence length="310" mass="34350">MIFDSLLSKAFGKAMGRGDGLPSLRYFPLSYFQVASKPFSFVSEGRLLRGEACFPAVEPKAVIVFFHGLGAGYTSYSPEIASMVKAGYLVYCFDYTGCMQSEGSSMVDLGHPILDIRAFFSFLDGEEIAKGKARFALGHSWGGYMALHSLYDEKYGISRSVSLAGFIDLAGIVEHTAPNMSKLDGALRHYFRKRYGAAAGQSATTFLKEATGKRLLYIASPNDDMVPYKDNFIPLRDSLGGKEGFEFICLPNKGHQPYWSDDAVAYFRDIMAKARPSHLDRDVSIGIDFARLQQDDEKVIKTIIDFFSRG</sequence>
<evidence type="ECO:0000259" key="1">
    <source>
        <dbReference type="Pfam" id="PF12146"/>
    </source>
</evidence>
<protein>
    <submittedName>
        <fullName evidence="2">Alpha/beta fold hydrolase</fullName>
    </submittedName>
</protein>
<evidence type="ECO:0000313" key="3">
    <source>
        <dbReference type="Proteomes" id="UP000824070"/>
    </source>
</evidence>
<dbReference type="Pfam" id="PF12146">
    <property type="entry name" value="Hydrolase_4"/>
    <property type="match status" value="1"/>
</dbReference>
<dbReference type="AlphaFoldDB" id="A0A9D1LMZ9"/>
<dbReference type="EMBL" id="DVMV01000008">
    <property type="protein sequence ID" value="HIU44851.1"/>
    <property type="molecule type" value="Genomic_DNA"/>
</dbReference>
<dbReference type="GO" id="GO:0016787">
    <property type="term" value="F:hydrolase activity"/>
    <property type="evidence" value="ECO:0007669"/>
    <property type="project" value="UniProtKB-KW"/>
</dbReference>
<name>A0A9D1LMZ9_9FIRM</name>
<keyword evidence="2" id="KW-0378">Hydrolase</keyword>
<gene>
    <name evidence="2" type="ORF">IAC52_00940</name>
</gene>
<dbReference type="Proteomes" id="UP000824070">
    <property type="component" value="Unassembled WGS sequence"/>
</dbReference>
<proteinExistence type="predicted"/>
<dbReference type="InterPro" id="IPR029058">
    <property type="entry name" value="AB_hydrolase_fold"/>
</dbReference>
<dbReference type="SUPFAM" id="SSF53474">
    <property type="entry name" value="alpha/beta-Hydrolases"/>
    <property type="match status" value="1"/>
</dbReference>
<dbReference type="Gene3D" id="3.40.50.1820">
    <property type="entry name" value="alpha/beta hydrolase"/>
    <property type="match status" value="1"/>
</dbReference>
<feature type="domain" description="Serine aminopeptidase S33" evidence="1">
    <location>
        <begin position="58"/>
        <end position="187"/>
    </location>
</feature>